<name>Q0W2P1_METAR</name>
<feature type="transmembrane region" description="Helical" evidence="5">
    <location>
        <begin position="229"/>
        <end position="251"/>
    </location>
</feature>
<comment type="subcellular location">
    <subcellularLocation>
        <location evidence="1">Membrane</location>
        <topology evidence="1">Multi-pass membrane protein</topology>
    </subcellularLocation>
</comment>
<dbReference type="STRING" id="351160.RCIX2235"/>
<dbReference type="Pfam" id="PF01699">
    <property type="entry name" value="Na_Ca_ex"/>
    <property type="match status" value="2"/>
</dbReference>
<dbReference type="InterPro" id="IPR044880">
    <property type="entry name" value="NCX_ion-bd_dom_sf"/>
</dbReference>
<dbReference type="InterPro" id="IPR004481">
    <property type="entry name" value="K/Na/Ca-exchanger"/>
</dbReference>
<dbReference type="GO" id="GO:0006874">
    <property type="term" value="P:intracellular calcium ion homeostasis"/>
    <property type="evidence" value="ECO:0007669"/>
    <property type="project" value="TreeGrafter"/>
</dbReference>
<dbReference type="KEGG" id="rci:RCIX2235"/>
<feature type="transmembrane region" description="Helical" evidence="5">
    <location>
        <begin position="289"/>
        <end position="307"/>
    </location>
</feature>
<keyword evidence="2 5" id="KW-0812">Transmembrane</keyword>
<sequence length="308" mass="31771">MIMLLELIGLLVGIGLLVKGADWLVESARDLAFAAGIPASVIGLTLVAMGTSVPEFVVGIDSALSGVGQIAVGNVIGANISNLCLIIGVAAIVNRIHVSRSIARVDMPFAFGVTLLFLLLSLDGTIGLIDGVIFIGAGILYIYNIYRRAGGERKVLVADTDTVKNLVLLAIGIACVILGGKVTVDSAVSLANAFQVSPFLIAVTIIAIGTSMPEMVTALVASRKDEGDLVMGNCIGSVIVNTLFILGAAAIVSPLPIAGVIDILILLGIIVLLLPILVTRSQIGHREGILLVVLYVIFVGYKVIAGAV</sequence>
<dbReference type="Gene3D" id="1.20.1420.30">
    <property type="entry name" value="NCX, central ion-binding region"/>
    <property type="match status" value="1"/>
</dbReference>
<evidence type="ECO:0000256" key="1">
    <source>
        <dbReference type="ARBA" id="ARBA00004141"/>
    </source>
</evidence>
<evidence type="ECO:0000256" key="3">
    <source>
        <dbReference type="ARBA" id="ARBA00022989"/>
    </source>
</evidence>
<accession>Q0W2P1</accession>
<dbReference type="PANTHER" id="PTHR10846">
    <property type="entry name" value="SODIUM/POTASSIUM/CALCIUM EXCHANGER"/>
    <property type="match status" value="1"/>
</dbReference>
<dbReference type="PANTHER" id="PTHR10846:SF8">
    <property type="entry name" value="INNER MEMBRANE PROTEIN YRBG"/>
    <property type="match status" value="1"/>
</dbReference>
<evidence type="ECO:0000256" key="2">
    <source>
        <dbReference type="ARBA" id="ARBA00022692"/>
    </source>
</evidence>
<dbReference type="GO" id="GO:0005262">
    <property type="term" value="F:calcium channel activity"/>
    <property type="evidence" value="ECO:0007669"/>
    <property type="project" value="TreeGrafter"/>
</dbReference>
<dbReference type="EMBL" id="AM114193">
    <property type="protein sequence ID" value="CAJ37352.1"/>
    <property type="molecule type" value="Genomic_DNA"/>
</dbReference>
<dbReference type="InterPro" id="IPR004837">
    <property type="entry name" value="NaCa_Exmemb"/>
</dbReference>
<keyword evidence="3 5" id="KW-1133">Transmembrane helix</keyword>
<keyword evidence="8" id="KW-1185">Reference proteome</keyword>
<evidence type="ECO:0000259" key="6">
    <source>
        <dbReference type="Pfam" id="PF01699"/>
    </source>
</evidence>
<feature type="transmembrane region" description="Helical" evidence="5">
    <location>
        <begin position="128"/>
        <end position="146"/>
    </location>
</feature>
<feature type="transmembrane region" description="Helical" evidence="5">
    <location>
        <begin position="105"/>
        <end position="122"/>
    </location>
</feature>
<feature type="domain" description="Sodium/calcium exchanger membrane region" evidence="6">
    <location>
        <begin position="165"/>
        <end position="301"/>
    </location>
</feature>
<protein>
    <submittedName>
        <fullName evidence="7">Na(+)/Ca(2+) antiporter</fullName>
    </submittedName>
</protein>
<evidence type="ECO:0000313" key="7">
    <source>
        <dbReference type="EMBL" id="CAJ37352.1"/>
    </source>
</evidence>
<dbReference type="GO" id="GO:0005886">
    <property type="term" value="C:plasma membrane"/>
    <property type="evidence" value="ECO:0007669"/>
    <property type="project" value="TreeGrafter"/>
</dbReference>
<evidence type="ECO:0000256" key="5">
    <source>
        <dbReference type="SAM" id="Phobius"/>
    </source>
</evidence>
<feature type="transmembrane region" description="Helical" evidence="5">
    <location>
        <begin position="257"/>
        <end position="277"/>
    </location>
</feature>
<keyword evidence="4 5" id="KW-0472">Membrane</keyword>
<dbReference type="eggNOG" id="arCOG02881">
    <property type="taxonomic scope" value="Archaea"/>
</dbReference>
<feature type="transmembrane region" description="Helical" evidence="5">
    <location>
        <begin position="70"/>
        <end position="93"/>
    </location>
</feature>
<feature type="transmembrane region" description="Helical" evidence="5">
    <location>
        <begin position="31"/>
        <end position="50"/>
    </location>
</feature>
<gene>
    <name evidence="7" type="ORF">RCIX2235</name>
</gene>
<reference evidence="7 8" key="1">
    <citation type="journal article" date="2006" name="Science">
        <title>Genome of rice cluster I archaea -- the key methane producers in the rice rhizosphere.</title>
        <authorList>
            <person name="Erkel C."/>
            <person name="Kube M."/>
            <person name="Reinhardt R."/>
            <person name="Liesack W."/>
        </authorList>
    </citation>
    <scope>NUCLEOTIDE SEQUENCE [LARGE SCALE GENOMIC DNA]</scope>
    <source>
        <strain evidence="8">DSM 22066 / NBRC 105507 / MRE50</strain>
    </source>
</reference>
<dbReference type="NCBIfam" id="TIGR00367">
    <property type="entry name" value="calcium/sodium antiporter"/>
    <property type="match status" value="1"/>
</dbReference>
<feature type="transmembrane region" description="Helical" evidence="5">
    <location>
        <begin position="166"/>
        <end position="184"/>
    </location>
</feature>
<dbReference type="AlphaFoldDB" id="Q0W2P1"/>
<organism evidence="7 8">
    <name type="scientific">Methanocella arvoryzae (strain DSM 22066 / NBRC 105507 / MRE50)</name>
    <dbReference type="NCBI Taxonomy" id="351160"/>
    <lineage>
        <taxon>Archaea</taxon>
        <taxon>Methanobacteriati</taxon>
        <taxon>Methanobacteriota</taxon>
        <taxon>Stenosarchaea group</taxon>
        <taxon>Methanomicrobia</taxon>
        <taxon>Methanocellales</taxon>
        <taxon>Methanocellaceae</taxon>
        <taxon>Methanocella</taxon>
    </lineage>
</organism>
<dbReference type="GO" id="GO:0008273">
    <property type="term" value="F:calcium, potassium:sodium antiporter activity"/>
    <property type="evidence" value="ECO:0007669"/>
    <property type="project" value="TreeGrafter"/>
</dbReference>
<proteinExistence type="predicted"/>
<feature type="transmembrane region" description="Helical" evidence="5">
    <location>
        <begin position="6"/>
        <end position="24"/>
    </location>
</feature>
<feature type="domain" description="Sodium/calcium exchanger membrane region" evidence="6">
    <location>
        <begin position="7"/>
        <end position="145"/>
    </location>
</feature>
<evidence type="ECO:0000313" key="8">
    <source>
        <dbReference type="Proteomes" id="UP000000663"/>
    </source>
</evidence>
<evidence type="ECO:0000256" key="4">
    <source>
        <dbReference type="ARBA" id="ARBA00023136"/>
    </source>
</evidence>
<dbReference type="Proteomes" id="UP000000663">
    <property type="component" value="Chromosome"/>
</dbReference>